<feature type="repeat" description="PPR" evidence="3">
    <location>
        <begin position="232"/>
        <end position="266"/>
    </location>
</feature>
<dbReference type="FunFam" id="1.25.40.10:FF:000205">
    <property type="entry name" value="Pentatricopeptide repeat-containing protein, mitochondrial"/>
    <property type="match status" value="1"/>
</dbReference>
<dbReference type="PROSITE" id="PS51375">
    <property type="entry name" value="PPR"/>
    <property type="match status" value="7"/>
</dbReference>
<comment type="caution">
    <text evidence="4">The sequence shown here is derived from an EMBL/GenBank/DDBJ whole genome shotgun (WGS) entry which is preliminary data.</text>
</comment>
<evidence type="ECO:0000313" key="5">
    <source>
        <dbReference type="Proteomes" id="UP000825935"/>
    </source>
</evidence>
<organism evidence="4 5">
    <name type="scientific">Ceratopteris richardii</name>
    <name type="common">Triangle waterfern</name>
    <dbReference type="NCBI Taxonomy" id="49495"/>
    <lineage>
        <taxon>Eukaryota</taxon>
        <taxon>Viridiplantae</taxon>
        <taxon>Streptophyta</taxon>
        <taxon>Embryophyta</taxon>
        <taxon>Tracheophyta</taxon>
        <taxon>Polypodiopsida</taxon>
        <taxon>Polypodiidae</taxon>
        <taxon>Polypodiales</taxon>
        <taxon>Pteridineae</taxon>
        <taxon>Pteridaceae</taxon>
        <taxon>Parkerioideae</taxon>
        <taxon>Ceratopteris</taxon>
    </lineage>
</organism>
<comment type="similarity">
    <text evidence="2">Belongs to the PPR family. PCMP-E subfamily.</text>
</comment>
<gene>
    <name evidence="4" type="ORF">KP509_07G055500</name>
</gene>
<dbReference type="Proteomes" id="UP000825935">
    <property type="component" value="Chromosome 7"/>
</dbReference>
<accession>A0A8T2ULF6</accession>
<feature type="repeat" description="PPR" evidence="3">
    <location>
        <begin position="330"/>
        <end position="364"/>
    </location>
</feature>
<feature type="repeat" description="PPR" evidence="3">
    <location>
        <begin position="501"/>
        <end position="531"/>
    </location>
</feature>
<proteinExistence type="inferred from homology"/>
<feature type="repeat" description="PPR" evidence="3">
    <location>
        <begin position="532"/>
        <end position="567"/>
    </location>
</feature>
<evidence type="ECO:0000256" key="3">
    <source>
        <dbReference type="PROSITE-ProRule" id="PRU00708"/>
    </source>
</evidence>
<sequence length="795" mass="89192">MLLRCRVTRKSDYHLRQSSLRRRLREDYEGGSTVKTHESLTDPQSAPAQAYWRDFANLQLGDRPESEYYASLLRISGDGASLAHVHLAHFHIIQGGRYKNRYLGSLLIQAYLRCEALEDARCWFDYMHDRTLYTWTFLITSYAQLGHGQDAFLLFNQMLHEGVLPDEHIFTNVISACGCELDPIQGTQHHARVVGSGFDESIVVGNALVNLYGKCGRLLDARSTFDSMPRKNVITWTAIISAYVKLGKRDDAFTMFEQMQYEGIFPNRVTILTMMEACVSQDQAKFIHKVALQSGLDADVVAATALVTMYGRCSSPDCALSTFRSMRERTVVSWNATVAMCTENNLIKEALELFAEMLYNGIVPDSVSHINIVNALASRGEPLESKSFHHLIMQEGCDSVGDVATALIHMYGRCSYMEDALCIFNRLQDRTTVSWNYMMRVYCCAGEFMPAFQLFDQMKQECFLADKYVFSSILSACASKAAMNIGKWMHVFITGPGFVSDVVAMTALVNMYCKCGSLQNARGLFDSMTIRDLVCWNAMLDGYAQYGKSISDVIGFFHLMEKESVVPDSASFVSLISSCADLVELAEGQRFHACVVFRGFEAETAVATAVMNMYSKCGGIQEARQIFNEVLEHNEVSWTAMIAAYAQHGHGEEALDLFKQMLAAGFQPNEVTFVSVFTACRHAGLLDEGRRWWISMQRDYGIQPIADHYDCMIDLFSRVGQLDEAEDFLKKMPVNPTAISWMSLLSACRGNADVSRGTFAAEKILDFDSEDPSPYPILSNLSQAADREEPRIQVV</sequence>
<evidence type="ECO:0000313" key="4">
    <source>
        <dbReference type="EMBL" id="KAH7433129.1"/>
    </source>
</evidence>
<dbReference type="Pfam" id="PF01535">
    <property type="entry name" value="PPR"/>
    <property type="match status" value="5"/>
</dbReference>
<feature type="repeat" description="PPR" evidence="3">
    <location>
        <begin position="634"/>
        <end position="668"/>
    </location>
</feature>
<dbReference type="FunFam" id="1.25.40.10:FF:000090">
    <property type="entry name" value="Pentatricopeptide repeat-containing protein, chloroplastic"/>
    <property type="match status" value="1"/>
</dbReference>
<dbReference type="InterPro" id="IPR002885">
    <property type="entry name" value="PPR_rpt"/>
</dbReference>
<dbReference type="OrthoDB" id="1897402at2759"/>
<dbReference type="AlphaFoldDB" id="A0A8T2ULF6"/>
<dbReference type="InterPro" id="IPR011990">
    <property type="entry name" value="TPR-like_helical_dom_sf"/>
</dbReference>
<dbReference type="FunFam" id="1.25.40.10:FF:000396">
    <property type="entry name" value="Pentatricopeptide repeat-containing protein At2g36730"/>
    <property type="match status" value="1"/>
</dbReference>
<dbReference type="Gene3D" id="1.25.40.10">
    <property type="entry name" value="Tetratricopeptide repeat domain"/>
    <property type="match status" value="6"/>
</dbReference>
<feature type="repeat" description="PPR" evidence="3">
    <location>
        <begin position="431"/>
        <end position="465"/>
    </location>
</feature>
<dbReference type="PANTHER" id="PTHR47925:SF84">
    <property type="entry name" value="PENTATRICOPEPTIDE REPEAT-CONTAINING PROTEIN"/>
    <property type="match status" value="1"/>
</dbReference>
<dbReference type="NCBIfam" id="TIGR00756">
    <property type="entry name" value="PPR"/>
    <property type="match status" value="6"/>
</dbReference>
<feature type="repeat" description="PPR" evidence="3">
    <location>
        <begin position="131"/>
        <end position="165"/>
    </location>
</feature>
<evidence type="ECO:0008006" key="6">
    <source>
        <dbReference type="Google" id="ProtNLM"/>
    </source>
</evidence>
<dbReference type="Pfam" id="PF13041">
    <property type="entry name" value="PPR_2"/>
    <property type="match status" value="6"/>
</dbReference>
<protein>
    <recommendedName>
        <fullName evidence="6">Pentatricopeptide repeat-containing protein</fullName>
    </recommendedName>
</protein>
<dbReference type="EMBL" id="CM035412">
    <property type="protein sequence ID" value="KAH7433129.1"/>
    <property type="molecule type" value="Genomic_DNA"/>
</dbReference>
<dbReference type="SUPFAM" id="SSF48452">
    <property type="entry name" value="TPR-like"/>
    <property type="match status" value="1"/>
</dbReference>
<reference evidence="4" key="1">
    <citation type="submission" date="2021-08" db="EMBL/GenBank/DDBJ databases">
        <title>WGS assembly of Ceratopteris richardii.</title>
        <authorList>
            <person name="Marchant D.B."/>
            <person name="Chen G."/>
            <person name="Jenkins J."/>
            <person name="Shu S."/>
            <person name="Leebens-Mack J."/>
            <person name="Grimwood J."/>
            <person name="Schmutz J."/>
            <person name="Soltis P."/>
            <person name="Soltis D."/>
            <person name="Chen Z.-H."/>
        </authorList>
    </citation>
    <scope>NUCLEOTIDE SEQUENCE</scope>
    <source>
        <strain evidence="4">Whitten #5841</strain>
        <tissue evidence="4">Leaf</tissue>
    </source>
</reference>
<keyword evidence="5" id="KW-1185">Reference proteome</keyword>
<name>A0A8T2ULF6_CERRI</name>
<dbReference type="OMA" id="WRDFANL"/>
<evidence type="ECO:0000256" key="1">
    <source>
        <dbReference type="ARBA" id="ARBA00022737"/>
    </source>
</evidence>
<dbReference type="PANTHER" id="PTHR47925">
    <property type="entry name" value="OS01G0913400 PROTEIN-RELATED"/>
    <property type="match status" value="1"/>
</dbReference>
<keyword evidence="1" id="KW-0677">Repeat</keyword>
<evidence type="ECO:0000256" key="2">
    <source>
        <dbReference type="ARBA" id="ARBA00061659"/>
    </source>
</evidence>
<dbReference type="GO" id="GO:0005739">
    <property type="term" value="C:mitochondrion"/>
    <property type="evidence" value="ECO:0007669"/>
    <property type="project" value="UniProtKB-ARBA"/>
</dbReference>